<dbReference type="InterPro" id="IPR057983">
    <property type="entry name" value="NAA35-like_N"/>
</dbReference>
<evidence type="ECO:0000259" key="5">
    <source>
        <dbReference type="Pfam" id="PF04112"/>
    </source>
</evidence>
<comment type="similarity">
    <text evidence="2">Belongs to the MAK10 family.</text>
</comment>
<sequence length="839" mass="95288">MIPGVDHQAPADAADAGLTQETARLRLEEEYAALRDHGENRRQLWAGAFDADACAQPQKGVAQEPSAQPAPPTTIKSRPVPSGNPNAVDITDHFTQACAALSTGQLVKDEYFTLFESVGALEIMDPKMDSGFLAPGETLEEDFDATTDLEPKQIIGIMDQLLCYEMSWHQGYPLSQTLFVSVHIDRLLWPEPRTLDEAYFHRPLTHQGLAKRSLRDEPQPYIYPGGKSPLLMLLRAYCLALIKYCDNVIQRVTSRDYFEEEDFSTHTYSRQLLTRFPEEEIIDAVQKSSKWLRQDGEEGHDKTLEIEEEVKNAVLSRLALREKLLIASSPDFPLDQQEDDWIAVRQHLQEIQESHNIGSPVKDAFSSKIQRRLASTVPPRPVVELPFSDACQVLLELCQDNMEVVRGTKLQTLSPQEIMLTGLRTLKSYIWEFNSRKPQPLSYSRACLANLVFGNPNEMYEELLRKELEELVMPKDAVLDPVNWSFESSQNPLVPTDRRAVMASLVNDFTNRTAQNYLEVLTSLCQNRCRTRRMLCHNLVAFNNLESDIQVLDQELHQVTDDILLYPFASWVYHMKLRQMEWIVQLGFEQEIYLPDERAGMYWWLSSISASRVDLLERILAFVSQRHARFVKAGQDEDAAELVETQKHIESMLHGTKGSSSLAEALCSLYTLLHYLNAVPSPSRPFGQPSLRYELRMKPFLSVDTPHLPPFEEFDKDLHPFGPYDAPDRPMQEIVYRLTHDVENMVKEAKVEFAAVKKLGAQAAKSDGVKDAWEKNVQNVLFSCIAVGLAGASLAKLTGEKKLAEIVQAKCVKMAEAELGKKYHDWWIVPKVEIVDKST</sequence>
<evidence type="ECO:0000256" key="1">
    <source>
        <dbReference type="ARBA" id="ARBA00004496"/>
    </source>
</evidence>
<feature type="region of interest" description="Disordered" evidence="4">
    <location>
        <begin position="56"/>
        <end position="85"/>
    </location>
</feature>
<comment type="caution">
    <text evidence="7">The sequence shown here is derived from an EMBL/GenBank/DDBJ whole genome shotgun (WGS) entry which is preliminary data.</text>
</comment>
<dbReference type="Pfam" id="PF25789">
    <property type="entry name" value="TPR_NAA35"/>
    <property type="match status" value="1"/>
</dbReference>
<dbReference type="PANTHER" id="PTHR21373:SF0">
    <property type="entry name" value="N-ALPHA-ACETYLTRANSFERASE 35, NATC AUXILIARY SUBUNIT"/>
    <property type="match status" value="1"/>
</dbReference>
<protein>
    <submittedName>
        <fullName evidence="7">Mak10 subunit NatC N(Alpha)-terminal acetyltransferase</fullName>
    </submittedName>
</protein>
<dbReference type="EMBL" id="WWBZ02000051">
    <property type="protein sequence ID" value="KAF4303792.1"/>
    <property type="molecule type" value="Genomic_DNA"/>
</dbReference>
<gene>
    <name evidence="7" type="ORF">GTA08_BOTSDO07832</name>
</gene>
<feature type="domain" description="NAA35-like N-terminal" evidence="5">
    <location>
        <begin position="104"/>
        <end position="283"/>
    </location>
</feature>
<dbReference type="InterPro" id="IPR007244">
    <property type="entry name" value="Naa35_N"/>
</dbReference>
<evidence type="ECO:0000313" key="8">
    <source>
        <dbReference type="Proteomes" id="UP000572817"/>
    </source>
</evidence>
<dbReference type="PANTHER" id="PTHR21373">
    <property type="entry name" value="GLUCOSE REPRESSIBLE PROTEIN MAK10"/>
    <property type="match status" value="1"/>
</dbReference>
<dbReference type="GO" id="GO:0031417">
    <property type="term" value="C:NatC complex"/>
    <property type="evidence" value="ECO:0007669"/>
    <property type="project" value="InterPro"/>
</dbReference>
<accession>A0A8H4N5N5</accession>
<dbReference type="AlphaFoldDB" id="A0A8H4N5N5"/>
<evidence type="ECO:0000256" key="4">
    <source>
        <dbReference type="SAM" id="MobiDB-lite"/>
    </source>
</evidence>
<reference evidence="7" key="1">
    <citation type="submission" date="2020-04" db="EMBL/GenBank/DDBJ databases">
        <title>Genome Assembly and Annotation of Botryosphaeria dothidea sdau 11-99, a Latent Pathogen of Apple Fruit Ring Rot in China.</title>
        <authorList>
            <person name="Yu C."/>
            <person name="Diao Y."/>
            <person name="Lu Q."/>
            <person name="Zhao J."/>
            <person name="Cui S."/>
            <person name="Peng C."/>
            <person name="He B."/>
            <person name="Liu H."/>
        </authorList>
    </citation>
    <scope>NUCLEOTIDE SEQUENCE [LARGE SCALE GENOMIC DNA]</scope>
    <source>
        <strain evidence="7">Sdau11-99</strain>
    </source>
</reference>
<feature type="domain" description="NAA35-like TPR repeats" evidence="6">
    <location>
        <begin position="421"/>
        <end position="758"/>
    </location>
</feature>
<organism evidence="7 8">
    <name type="scientific">Botryosphaeria dothidea</name>
    <dbReference type="NCBI Taxonomy" id="55169"/>
    <lineage>
        <taxon>Eukaryota</taxon>
        <taxon>Fungi</taxon>
        <taxon>Dikarya</taxon>
        <taxon>Ascomycota</taxon>
        <taxon>Pezizomycotina</taxon>
        <taxon>Dothideomycetes</taxon>
        <taxon>Dothideomycetes incertae sedis</taxon>
        <taxon>Botryosphaeriales</taxon>
        <taxon>Botryosphaeriaceae</taxon>
        <taxon>Botryosphaeria</taxon>
    </lineage>
</organism>
<dbReference type="InterPro" id="IPR057982">
    <property type="entry name" value="TPR_NAA35"/>
</dbReference>
<name>A0A8H4N5N5_9PEZI</name>
<dbReference type="GO" id="GO:0016740">
    <property type="term" value="F:transferase activity"/>
    <property type="evidence" value="ECO:0007669"/>
    <property type="project" value="UniProtKB-KW"/>
</dbReference>
<evidence type="ECO:0000313" key="7">
    <source>
        <dbReference type="EMBL" id="KAF4303792.1"/>
    </source>
</evidence>
<comment type="subcellular location">
    <subcellularLocation>
        <location evidence="1">Cytoplasm</location>
    </subcellularLocation>
</comment>
<evidence type="ECO:0000256" key="2">
    <source>
        <dbReference type="ARBA" id="ARBA00006289"/>
    </source>
</evidence>
<dbReference type="OrthoDB" id="269405at2759"/>
<dbReference type="Proteomes" id="UP000572817">
    <property type="component" value="Unassembled WGS sequence"/>
</dbReference>
<dbReference type="Pfam" id="PF04112">
    <property type="entry name" value="Mak10"/>
    <property type="match status" value="1"/>
</dbReference>
<keyword evidence="8" id="KW-1185">Reference proteome</keyword>
<evidence type="ECO:0000259" key="6">
    <source>
        <dbReference type="Pfam" id="PF25789"/>
    </source>
</evidence>
<proteinExistence type="inferred from homology"/>
<keyword evidence="3" id="KW-0963">Cytoplasm</keyword>
<evidence type="ECO:0000256" key="3">
    <source>
        <dbReference type="ARBA" id="ARBA00022490"/>
    </source>
</evidence>